<dbReference type="InterPro" id="IPR042104">
    <property type="entry name" value="PKS_dehydratase_sf"/>
</dbReference>
<evidence type="ECO:0000259" key="10">
    <source>
        <dbReference type="PROSITE" id="PS50075"/>
    </source>
</evidence>
<feature type="active site" description="Proton acceptor; for dehydratase activity" evidence="8">
    <location>
        <position position="2957"/>
    </location>
</feature>
<dbReference type="SMART" id="SM01294">
    <property type="entry name" value="PKS_PP_betabranch"/>
    <property type="match status" value="2"/>
</dbReference>
<keyword evidence="5" id="KW-0045">Antibiotic biosynthesis</keyword>
<dbReference type="InterPro" id="IPR016039">
    <property type="entry name" value="Thiolase-like"/>
</dbReference>
<evidence type="ECO:0000313" key="13">
    <source>
        <dbReference type="EMBL" id="WTZ06611.1"/>
    </source>
</evidence>
<dbReference type="SUPFAM" id="SSF47336">
    <property type="entry name" value="ACP-like"/>
    <property type="match status" value="3"/>
</dbReference>
<keyword evidence="6" id="KW-0511">Multifunctional enzyme</keyword>
<sequence>MSFAQVNSGAGQDPTTAEDITAFLRTTAAELLEVAPESLDTGRPLRDLGLDSVRIMTLVTALSQHLGQHVPSWVVWQHPTITAVAAHLTGDTTPAPAPPAPRRHTDDAEPIAVVGLGCRLPGGLETPEELWQALREGLDAVREVPADRWNAQEWLDADPRTPGKMTTRWGGFLDDVSRFDAELFRISPAEARHMDPQQRMALEVAWAALEDARIVPGTLAGSRTGVFLGTMAQEYHLATGADPETIGTHSAVGWDNSVIPARIAYTLGLQGPAMAVATACSSSLTATHLAVQSLRRGESDLALAGGVNIMLHPNTTVAMTKFGGMNPDGQCRAFDADAAGYVRGEGCGVVVLRRLSDALAASDRVYAVIRGSAVNNDGASNGLTAPNPRAQADVVRAAWQDAGVEPADVSYVEAHGTGTLLGDPIEAEALGTVFAEGRTEPLRLGSAKTNFGHLEPAAGIVGLLKTALALHHGELPASLHFDEPNPHIDFERNKLRVVDTHQPWPAARRRYAGVSGFGFGGTNAHIALQEAPYRRRRLVPVGADSEQALHDTVAALTSDTGAHTPANEPGRHRAVAAVTGTGTTDLVAGPTHTGARPPLAFFFSGHGSQWLGMGRDLLVEPAFRSALDDCDRAVREFTGWSVTDELLADETRSRLHRTDVVQPVLFSVQIALARTLTTWGLEPGTVFGQSIGEVAAAVVAGALPLDEGARLITTWSALIAERASGHGALVVCDLTLHEARDLARDDTRRISVAGHLAPGQVCLSGPTDAVTALERELSDRGVHTLRVNIDYASHSSTLRDLVPELLRRLGTVHTRTTSVPFFSTVLGEQVDGTVLDAAYWARNMCEPMLLAESVTALALSGPAATRGLRIVEIAPHPVAQHSFERTFTELDDTRSAALATCRRDRSARLGLEDLAARLWCEGHDIDWAAVHGRRERPSRQTPVTLTVSGKTEQARAGNAALLADLLDGSPERDLLDVAYTAALHRTHFGHRAGVVAESAAGAVAALAALADGQAHPDVVEGTAVGGDLAVLFTGQGSQWLGMGRGLYAAFPVFREAFDEVCAALDPYLRVPLAAVLFAAADGADAVLVHETEFTQPGLFAVEVALFRLWQAFGVVPAAVVGHSVGELVAAHVAGVLGLEDAARLVAARGRLMQGCEAGGAMASVEASEAEVVEVLASVKGRVSVAGVNSPTQTVVSGDRDAVEALVGHFTGQGRRARSLSVSHAFHSSHMDAMLAEYEEVAAACVFGVPRIPLVSTVSGGWATAGELADPRYWVGQVREAVRFADAMRTLESSGVACYLECGPAGVLSAMGAGCVENQAVFVASQRAPRVPGEPADEVGALLRAVSALHVAGQELAWDRLLPGGTPVDLPTYAFQREHYWLETTNRLRERPHAEDALWEAVSSGEAEQLAELLGAPDNAAVAAVLPHLAAWREQQDRTGLVADRVYEETWEPSAEARTAHTLRGHWLIAAPTTAVGPAERLAAALADAGAHTHILTTGDDRAACAALIGDLTAALGDDTLTGVLALTAADTTTHSAHPAVTAGAVHSLTLVQALADAAVRAPLWFLTRGAVAAHPTDPAPDPAQAYVWGLGHVVALEHAGRWGGLVDLPADAGDPETRQLLATLAAHGTPTAEEHVAVRPAGRLVRRLRRTAPPATARPWTPRGTVLVTGGSGALAGHLARRLAARGAEHLVLASRSGPAADGATELAAELEAAGTRVTLAACDITDRQQLADLLARLQRDETPLHAVFHTAGVLDDRLLDGQDAASLAAVAAPKLAAAAHLDELTRHLDLDAFVLYSSVVGVLGNLGQANYAAANTALDALAARRRSAGLPAVSVAWGPWADGGMTHGAAETQLRRIGLEPMPAAQALDALDAVLARGDRDAVVAGIDWTRATAAYTEGRDRPFLRTIPEAATRTTPAGTGTPLRTTLLDLPEEAREDHVRRLLAVEAAAVLGAQNPETLDPERGFKDLGFDSMMSVDFSVRVQRRTGVITPKTLAFDHPDLAAATRWLLAELALDDRTPDARTRPAARRPADEPLAVVGVGLRMPGDAHDLDSLWAVLAEGRDTVSGVPADRFDIDTYYDPDPDAEGRTYTRHASFLDDVAHFDAAFFGISPREAEPMDPQHRLLLEAAWHSLENAGIRPRDLRDSRTGVFVGAGVGEYGKYRQGGTADTYTLTGTLPSFNAGRLSYHLGLQGPALSVDTACSSSLVALHLACEALRSDECELALAGGVQVLADPGAFVALSRSHALAPDGRSKTFSAEADGYGRGEGVGVIALMRLSDAVAQNRTVLGVVRATAVNHDGASSGITAPNGSSQQKVIRAALASAGLAPTDVDYVECHGTGTSLGDPIEVQALAAVYGEGRPAGRALGLGTAKSVIGHLESAAGIAGICKVLASFRNDALPATLHSSPRNPNIAWDDLPVRVVDRLEPWERDGERPRRAGVSSFGLSGTNAHVVLEEPPVAEASAESVAGPVPVPVVVSGLGEGAVRESAGRWASWLGDRADAGLVDVAVTAARHRTHFEHRASIVAEDMSGLVEALRALAAGEAHDAVVTGTAQRRGKVVFVYPGQGSQWVGMGRELLETSVVFREAVEACDAALMPFTGWSVREVLAGEEGDHPPFDRVDVVQPALFAMGIGLSALWRSVGVEPAAVVGHSQGEVVAGVVSGALTLEQGAQIVARRSQAVLGCAGRGGMALVERPVAVVEEYLAPYGDALSVAAVNTTGSTVISGQAEAIARIVSELQAQDVYARKINVDYASHNAQMDPLLPGLAEQFAQLTPREADIAFYSTVTGEVAAGPELDGTYWCRNLREPVRFDRALGRLLDDGHTVFVEISAHPVLSMPLTDGSSDRGGVVVGSLSRRSGSLAQLLRNLGLLHVQGHELDWDKVLGTGTVVPLPTYAFQREHYWMDVPKPAGDAGSLGLDASPHPWIGAVTPLADGEGHLITGRLSLADQPWLKDHTVFGSVIVPGTGLLELAAAAAYEVGAVGVAQLTLAEPLVIDDAVRIQITVGAPDATGRRTVAVHSSPEAAPADWTRHASGELRDADDTRPTPVSDPAFAELRGWPVAGTERVELDGFYDRFAAQGIEYGPVFRGLTELWRKGDTAYGVVRLHEAATGSDFLLHPALLDTALHIMKGAAQEAPEPEGALLPFEWSDVELHAAGGGELRVRIDVSGAEGTPEIRVWACDPAGEPVVRIGALHLRRATAAQLRAARGPGADGLHRLEFQPVPAPAPRGPVADAVLGGTGALAARLGVPALADVEELTAGLGSGAPARVVVDATGRPPFDSPPEAAYRATEFVLAQLQALLADERLASTELVWVTRQAAAAAPEDRLDGLPHAPLWGLLRSARAEHPERGLRLVDLGPDDVDRDALARALAVTGEPELAVRAGEVRAARLVRAAAPPEDAAVRPLDPEGSVLITGGTGELGRETARHLVRHHGVRHLVLTSRRGPDAPGAEELVRELQAEGAQHVRVVACDVARRDDVAHVLGLAEPGHPWTAVLHLAGVLDDGVVQGQDARRLSRVMAPKATGVHHLDELTRDLDLAAFVLFSSAAGTLGTAGQSVYGSANAYLDAFAAHRRAHGRPVTSLAWGLWHQAGVGMTSHLGAVELERMRRQGIAPLPFEQGLALLDAVLARPADTFVPVRLDLRAVQRDADQGGDVPALFRTLVRPRLRRAGGPAGTATAATGLRELLLAAPAEQHTDLVTRVVLREVATVLGVSDAGTLSPQQVLKDLGLDSLMAVELRRRLSAETGLSLPATLAFDYPTPEHIARLVLGRLDLPAPAPALATTGDTAAAEDPDALLAWALERLSADRIHNSGLLERLVELAGQQNPAAAPAAVTTAAPPAEDERSVDDINAELNALLEASGLDLD</sequence>
<evidence type="ECO:0000256" key="8">
    <source>
        <dbReference type="PROSITE-ProRule" id="PRU01363"/>
    </source>
</evidence>
<evidence type="ECO:0000259" key="12">
    <source>
        <dbReference type="PROSITE" id="PS52019"/>
    </source>
</evidence>
<dbReference type="InterPro" id="IPR014043">
    <property type="entry name" value="Acyl_transferase_dom"/>
</dbReference>
<dbReference type="PROSITE" id="PS52019">
    <property type="entry name" value="PKS_MFAS_DH"/>
    <property type="match status" value="1"/>
</dbReference>
<dbReference type="GO" id="GO:0071770">
    <property type="term" value="P:DIM/DIP cell wall layer assembly"/>
    <property type="evidence" value="ECO:0007669"/>
    <property type="project" value="TreeGrafter"/>
</dbReference>
<dbReference type="GO" id="GO:0004315">
    <property type="term" value="F:3-oxoacyl-[acyl-carrier-protein] synthase activity"/>
    <property type="evidence" value="ECO:0007669"/>
    <property type="project" value="InterPro"/>
</dbReference>
<reference evidence="13" key="1">
    <citation type="submission" date="2022-10" db="EMBL/GenBank/DDBJ databases">
        <title>The complete genomes of actinobacterial strains from the NBC collection.</title>
        <authorList>
            <person name="Joergensen T.S."/>
            <person name="Alvarez Arevalo M."/>
            <person name="Sterndorff E.B."/>
            <person name="Faurdal D."/>
            <person name="Vuksanovic O."/>
            <person name="Mourched A.-S."/>
            <person name="Charusanti P."/>
            <person name="Shaw S."/>
            <person name="Blin K."/>
            <person name="Weber T."/>
        </authorList>
    </citation>
    <scope>NUCLEOTIDE SEQUENCE</scope>
    <source>
        <strain evidence="13">NBC_01393</strain>
    </source>
</reference>
<keyword evidence="4" id="KW-0808">Transferase</keyword>
<evidence type="ECO:0000256" key="2">
    <source>
        <dbReference type="ARBA" id="ARBA00022450"/>
    </source>
</evidence>
<dbReference type="FunFam" id="3.40.366.10:FF:000002">
    <property type="entry name" value="Probable polyketide synthase 2"/>
    <property type="match status" value="2"/>
</dbReference>
<dbReference type="SMART" id="SM00827">
    <property type="entry name" value="PKS_AT"/>
    <property type="match status" value="3"/>
</dbReference>
<feature type="compositionally biased region" description="Basic and acidic residues" evidence="9">
    <location>
        <begin position="3031"/>
        <end position="3046"/>
    </location>
</feature>
<feature type="domain" description="Carrier" evidence="10">
    <location>
        <begin position="1936"/>
        <end position="2014"/>
    </location>
</feature>
<evidence type="ECO:0000256" key="9">
    <source>
        <dbReference type="SAM" id="MobiDB-lite"/>
    </source>
</evidence>
<dbReference type="PROSITE" id="PS00606">
    <property type="entry name" value="KS3_1"/>
    <property type="match status" value="1"/>
</dbReference>
<dbReference type="InterPro" id="IPR049552">
    <property type="entry name" value="PKS_DH_N"/>
</dbReference>
<dbReference type="InterPro" id="IPR036291">
    <property type="entry name" value="NAD(P)-bd_dom_sf"/>
</dbReference>
<dbReference type="Pfam" id="PF02801">
    <property type="entry name" value="Ketoacyl-synt_C"/>
    <property type="match status" value="2"/>
</dbReference>
<name>A0AAU3HQN4_9ACTN</name>
<dbReference type="PROSITE" id="PS00012">
    <property type="entry name" value="PHOSPHOPANTETHEINE"/>
    <property type="match status" value="2"/>
</dbReference>
<evidence type="ECO:0000256" key="3">
    <source>
        <dbReference type="ARBA" id="ARBA00022553"/>
    </source>
</evidence>
<dbReference type="InterPro" id="IPR032821">
    <property type="entry name" value="PKS_assoc"/>
</dbReference>
<dbReference type="SMART" id="SM00822">
    <property type="entry name" value="PKS_KR"/>
    <property type="match status" value="2"/>
</dbReference>
<dbReference type="InterPro" id="IPR009081">
    <property type="entry name" value="PP-bd_ACP"/>
</dbReference>
<dbReference type="CDD" id="cd08956">
    <property type="entry name" value="KR_3_FAS_SDR_x"/>
    <property type="match status" value="1"/>
</dbReference>
<feature type="region of interest" description="N-terminal hotdog fold" evidence="8">
    <location>
        <begin position="2925"/>
        <end position="3046"/>
    </location>
</feature>
<organism evidence="13">
    <name type="scientific">Streptomyces sp. NBC_01393</name>
    <dbReference type="NCBI Taxonomy" id="2903851"/>
    <lineage>
        <taxon>Bacteria</taxon>
        <taxon>Bacillati</taxon>
        <taxon>Actinomycetota</taxon>
        <taxon>Actinomycetes</taxon>
        <taxon>Kitasatosporales</taxon>
        <taxon>Streptomycetaceae</taxon>
        <taxon>Streptomyces</taxon>
    </lineage>
</organism>
<dbReference type="Pfam" id="PF08659">
    <property type="entry name" value="KR"/>
    <property type="match status" value="2"/>
</dbReference>
<dbReference type="InterPro" id="IPR041618">
    <property type="entry name" value="PKS_DE"/>
</dbReference>
<dbReference type="Pfam" id="PF22621">
    <property type="entry name" value="CurL-like_PKS_C"/>
    <property type="match status" value="1"/>
</dbReference>
<feature type="domain" description="Carrier" evidence="10">
    <location>
        <begin position="18"/>
        <end position="92"/>
    </location>
</feature>
<dbReference type="Gene3D" id="3.10.129.110">
    <property type="entry name" value="Polyketide synthase dehydratase"/>
    <property type="match status" value="1"/>
</dbReference>
<dbReference type="GO" id="GO:0031177">
    <property type="term" value="F:phosphopantetheine binding"/>
    <property type="evidence" value="ECO:0007669"/>
    <property type="project" value="InterPro"/>
</dbReference>
<dbReference type="FunFam" id="3.40.47.10:FF:000019">
    <property type="entry name" value="Polyketide synthase type I"/>
    <property type="match status" value="2"/>
</dbReference>
<evidence type="ECO:0000313" key="14">
    <source>
        <dbReference type="EMBL" id="WTZ14476.1"/>
    </source>
</evidence>
<dbReference type="GO" id="GO:0006633">
    <property type="term" value="P:fatty acid biosynthetic process"/>
    <property type="evidence" value="ECO:0007669"/>
    <property type="project" value="InterPro"/>
</dbReference>
<dbReference type="PANTHER" id="PTHR43775">
    <property type="entry name" value="FATTY ACID SYNTHASE"/>
    <property type="match status" value="1"/>
</dbReference>
<dbReference type="GO" id="GO:0033068">
    <property type="term" value="P:macrolide biosynthetic process"/>
    <property type="evidence" value="ECO:0007669"/>
    <property type="project" value="UniProtKB-ARBA"/>
</dbReference>
<dbReference type="SMART" id="SM00825">
    <property type="entry name" value="PKS_KS"/>
    <property type="match status" value="2"/>
</dbReference>
<dbReference type="InterPro" id="IPR049900">
    <property type="entry name" value="PKS_mFAS_DH"/>
</dbReference>
<evidence type="ECO:0000259" key="11">
    <source>
        <dbReference type="PROSITE" id="PS52004"/>
    </source>
</evidence>
<feature type="region of interest" description="C-terminal hotdog fold" evidence="8">
    <location>
        <begin position="3066"/>
        <end position="3207"/>
    </location>
</feature>
<dbReference type="PROSITE" id="PS52004">
    <property type="entry name" value="KS3_2"/>
    <property type="match status" value="2"/>
</dbReference>
<feature type="domain" description="Carrier" evidence="10">
    <location>
        <begin position="3696"/>
        <end position="3774"/>
    </location>
</feature>
<gene>
    <name evidence="13" type="ORF">OG699_00330</name>
    <name evidence="14" type="ORF">OG699_44935</name>
</gene>
<comment type="pathway">
    <text evidence="1">Antibiotic biosynthesis.</text>
</comment>
<dbReference type="CDD" id="cd08952">
    <property type="entry name" value="KR_1_SDR_x"/>
    <property type="match status" value="1"/>
</dbReference>
<evidence type="ECO:0000256" key="1">
    <source>
        <dbReference type="ARBA" id="ARBA00004792"/>
    </source>
</evidence>
<dbReference type="SMART" id="SM00823">
    <property type="entry name" value="PKS_PP"/>
    <property type="match status" value="3"/>
</dbReference>
<dbReference type="InterPro" id="IPR057326">
    <property type="entry name" value="KR_dom"/>
</dbReference>
<dbReference type="InterPro" id="IPR016036">
    <property type="entry name" value="Malonyl_transacylase_ACP-bd"/>
</dbReference>
<feature type="domain" description="PKS/mFAS DH" evidence="12">
    <location>
        <begin position="2925"/>
        <end position="3207"/>
    </location>
</feature>
<dbReference type="Pfam" id="PF18369">
    <property type="entry name" value="PKS_DE"/>
    <property type="match status" value="1"/>
</dbReference>
<dbReference type="InterPro" id="IPR014030">
    <property type="entry name" value="Ketoacyl_synth_N"/>
</dbReference>
<dbReference type="InterPro" id="IPR020806">
    <property type="entry name" value="PKS_PP-bd"/>
</dbReference>
<dbReference type="EMBL" id="CP109546">
    <property type="protein sequence ID" value="WTZ06611.1"/>
    <property type="molecule type" value="Genomic_DNA"/>
</dbReference>
<dbReference type="InterPro" id="IPR013968">
    <property type="entry name" value="PKS_KR"/>
</dbReference>
<dbReference type="CDD" id="cd00833">
    <property type="entry name" value="PKS"/>
    <property type="match status" value="2"/>
</dbReference>
<dbReference type="SUPFAM" id="SSF52151">
    <property type="entry name" value="FabD/lysophospholipase-like"/>
    <property type="match status" value="3"/>
</dbReference>
<evidence type="ECO:0000256" key="6">
    <source>
        <dbReference type="ARBA" id="ARBA00023268"/>
    </source>
</evidence>
<dbReference type="Pfam" id="PF00550">
    <property type="entry name" value="PP-binding"/>
    <property type="match status" value="3"/>
</dbReference>
<dbReference type="InterPro" id="IPR050091">
    <property type="entry name" value="PKS_NRPS_Biosynth_Enz"/>
</dbReference>
<dbReference type="PANTHER" id="PTHR43775:SF51">
    <property type="entry name" value="INACTIVE PHENOLPHTHIOCEROL SYNTHESIS POLYKETIDE SYNTHASE TYPE I PKS1-RELATED"/>
    <property type="match status" value="1"/>
</dbReference>
<dbReference type="InterPro" id="IPR049551">
    <property type="entry name" value="PKS_DH_C"/>
</dbReference>
<evidence type="ECO:0000256" key="7">
    <source>
        <dbReference type="ARBA" id="ARBA00023315"/>
    </source>
</evidence>
<dbReference type="GO" id="GO:0004312">
    <property type="term" value="F:fatty acid synthase activity"/>
    <property type="evidence" value="ECO:0007669"/>
    <property type="project" value="TreeGrafter"/>
</dbReference>
<keyword evidence="2" id="KW-0596">Phosphopantetheine</keyword>
<dbReference type="InterPro" id="IPR020807">
    <property type="entry name" value="PKS_DH"/>
</dbReference>
<dbReference type="GO" id="GO:0005886">
    <property type="term" value="C:plasma membrane"/>
    <property type="evidence" value="ECO:0007669"/>
    <property type="project" value="TreeGrafter"/>
</dbReference>
<dbReference type="Pfam" id="PF16197">
    <property type="entry name" value="KAsynt_C_assoc"/>
    <property type="match status" value="2"/>
</dbReference>
<dbReference type="Gene3D" id="3.40.366.10">
    <property type="entry name" value="Malonyl-Coenzyme A Acyl Carrier Protein, domain 2"/>
    <property type="match status" value="3"/>
</dbReference>
<dbReference type="Pfam" id="PF00698">
    <property type="entry name" value="Acyl_transf_1"/>
    <property type="match status" value="3"/>
</dbReference>
<dbReference type="InterPro" id="IPR001227">
    <property type="entry name" value="Ac_transferase_dom_sf"/>
</dbReference>
<dbReference type="InterPro" id="IPR014031">
    <property type="entry name" value="Ketoacyl_synth_C"/>
</dbReference>
<dbReference type="InterPro" id="IPR036736">
    <property type="entry name" value="ACP-like_sf"/>
</dbReference>
<accession>A0AAU3HQN4</accession>
<dbReference type="Pfam" id="PF21089">
    <property type="entry name" value="PKS_DH_N"/>
    <property type="match status" value="1"/>
</dbReference>
<dbReference type="EMBL" id="CP109546">
    <property type="protein sequence ID" value="WTZ14476.1"/>
    <property type="molecule type" value="Genomic_DNA"/>
</dbReference>
<keyword evidence="7" id="KW-0012">Acyltransferase</keyword>
<evidence type="ECO:0000256" key="4">
    <source>
        <dbReference type="ARBA" id="ARBA00022679"/>
    </source>
</evidence>
<feature type="domain" description="Ketosynthase family 3 (KS3)" evidence="11">
    <location>
        <begin position="108"/>
        <end position="530"/>
    </location>
</feature>
<dbReference type="Gene3D" id="6.10.140.1830">
    <property type="match status" value="1"/>
</dbReference>
<dbReference type="SMART" id="SM00826">
    <property type="entry name" value="PKS_DH"/>
    <property type="match status" value="1"/>
</dbReference>
<dbReference type="PROSITE" id="PS50075">
    <property type="entry name" value="CARRIER"/>
    <property type="match status" value="3"/>
</dbReference>
<dbReference type="InterPro" id="IPR016035">
    <property type="entry name" value="Acyl_Trfase/lysoPLipase"/>
</dbReference>
<dbReference type="InterPro" id="IPR020841">
    <property type="entry name" value="PKS_Beta-ketoAc_synthase_dom"/>
</dbReference>
<dbReference type="Gene3D" id="3.40.50.720">
    <property type="entry name" value="NAD(P)-binding Rossmann-like Domain"/>
    <property type="match status" value="2"/>
</dbReference>
<dbReference type="InterPro" id="IPR006162">
    <property type="entry name" value="Ppantetheine_attach_site"/>
</dbReference>
<feature type="active site" description="Proton donor; for dehydratase activity" evidence="8">
    <location>
        <position position="3125"/>
    </location>
</feature>
<dbReference type="SUPFAM" id="SSF55048">
    <property type="entry name" value="Probable ACP-binding domain of malonyl-CoA ACP transacylase"/>
    <property type="match status" value="3"/>
</dbReference>
<dbReference type="Gene3D" id="1.10.1200.10">
    <property type="entry name" value="ACP-like"/>
    <property type="match status" value="3"/>
</dbReference>
<protein>
    <submittedName>
        <fullName evidence="13">SDR family NAD(P)-dependent oxidoreductase</fullName>
    </submittedName>
</protein>
<dbReference type="Gene3D" id="3.40.47.10">
    <property type="match status" value="2"/>
</dbReference>
<dbReference type="InterPro" id="IPR018201">
    <property type="entry name" value="Ketoacyl_synth_AS"/>
</dbReference>
<feature type="domain" description="Ketosynthase family 3 (KS3)" evidence="11">
    <location>
        <begin position="2034"/>
        <end position="2458"/>
    </location>
</feature>
<dbReference type="SUPFAM" id="SSF53901">
    <property type="entry name" value="Thiolase-like"/>
    <property type="match status" value="2"/>
</dbReference>
<evidence type="ECO:0000256" key="5">
    <source>
        <dbReference type="ARBA" id="ARBA00023194"/>
    </source>
</evidence>
<keyword evidence="3" id="KW-0597">Phosphoprotein</keyword>
<dbReference type="Pfam" id="PF14765">
    <property type="entry name" value="PS-DH"/>
    <property type="match status" value="1"/>
</dbReference>
<dbReference type="SUPFAM" id="SSF51735">
    <property type="entry name" value="NAD(P)-binding Rossmann-fold domains"/>
    <property type="match status" value="4"/>
</dbReference>
<feature type="region of interest" description="Disordered" evidence="9">
    <location>
        <begin position="3023"/>
        <end position="3053"/>
    </location>
</feature>
<dbReference type="GO" id="GO:0005737">
    <property type="term" value="C:cytoplasm"/>
    <property type="evidence" value="ECO:0007669"/>
    <property type="project" value="TreeGrafter"/>
</dbReference>
<proteinExistence type="predicted"/>
<dbReference type="Gene3D" id="3.30.70.3290">
    <property type="match status" value="3"/>
</dbReference>
<dbReference type="Pfam" id="PF00109">
    <property type="entry name" value="ketoacyl-synt"/>
    <property type="match status" value="2"/>
</dbReference>